<evidence type="ECO:0000256" key="1">
    <source>
        <dbReference type="SAM" id="Phobius"/>
    </source>
</evidence>
<protein>
    <recommendedName>
        <fullName evidence="4">AcrB/AcrD/AcrF family protein</fullName>
    </recommendedName>
</protein>
<evidence type="ECO:0008006" key="4">
    <source>
        <dbReference type="Google" id="ProtNLM"/>
    </source>
</evidence>
<dbReference type="EMBL" id="BAABBF010000013">
    <property type="protein sequence ID" value="GAA3724107.1"/>
    <property type="molecule type" value="Genomic_DNA"/>
</dbReference>
<evidence type="ECO:0000313" key="2">
    <source>
        <dbReference type="EMBL" id="GAA3724107.1"/>
    </source>
</evidence>
<feature type="transmembrane region" description="Helical" evidence="1">
    <location>
        <begin position="82"/>
        <end position="99"/>
    </location>
</feature>
<feature type="transmembrane region" description="Helical" evidence="1">
    <location>
        <begin position="139"/>
        <end position="160"/>
    </location>
</feature>
<feature type="transmembrane region" description="Helical" evidence="1">
    <location>
        <begin position="374"/>
        <end position="393"/>
    </location>
</feature>
<accession>A0ABP7EY95</accession>
<feature type="transmembrane region" description="Helical" evidence="1">
    <location>
        <begin position="111"/>
        <end position="133"/>
    </location>
</feature>
<feature type="transmembrane region" description="Helical" evidence="1">
    <location>
        <begin position="346"/>
        <end position="368"/>
    </location>
</feature>
<sequence length="595" mass="64969">MILDGAPALRRELERRWLAFVVIAWVVASAWFVFDRWSAIRWLSLGDTDDNMRLMQVRAWMAGQGWYDLRQYRMNPPAGFDIHWSRIVDLPIAGLILFFRQFTSPSWAERLAVGIAPLLPLGIVMVSLAAVTRRLVAPVAWPLALIFLIASAGATMLMFMPERIDHHGWQLACLAVTVAGLSDPRRGRGGALVGLASAMSLSIGLELLPYCAMAGAIQALRWVWDRSEERRLEIYAITLAGGGAAGFVLFASEANRVMRCDALTPVWLSVLVAAGALLYLIALIAPRTIVVRAGLAVAAGATIAICFAMFFPQCLGRPEQVSPELVRTWLSNVREAKPLYMHPFRVAFVIATLPVIGLIGAIIGTWRARHTPELTGWAAVTLFTAFAVAMLAWQARAGPAAQLLAIPGAVALAALILPKILGHRLMAVRVIGTAAGFILVSGLFAGYVVRWLPAKAQANAYTKRVNAATGECMRTSRLLMLNAYPAATVFTFTDLGPRLITVTHHNAIAGPYHRNGDAILDVQHAFARSPANARAIMKRHGATLLLVCPNMSEATIYRARNPGGFYDQMAHGEKFGWLTQLPLRKGAPYRLYRIG</sequence>
<organism evidence="2 3">
    <name type="scientific">Sphingomonas cynarae</name>
    <dbReference type="NCBI Taxonomy" id="930197"/>
    <lineage>
        <taxon>Bacteria</taxon>
        <taxon>Pseudomonadati</taxon>
        <taxon>Pseudomonadota</taxon>
        <taxon>Alphaproteobacteria</taxon>
        <taxon>Sphingomonadales</taxon>
        <taxon>Sphingomonadaceae</taxon>
        <taxon>Sphingomonas</taxon>
    </lineage>
</organism>
<feature type="transmembrane region" description="Helical" evidence="1">
    <location>
        <begin position="290"/>
        <end position="311"/>
    </location>
</feature>
<reference evidence="3" key="1">
    <citation type="journal article" date="2019" name="Int. J. Syst. Evol. Microbiol.">
        <title>The Global Catalogue of Microorganisms (GCM) 10K type strain sequencing project: providing services to taxonomists for standard genome sequencing and annotation.</title>
        <authorList>
            <consortium name="The Broad Institute Genomics Platform"/>
            <consortium name="The Broad Institute Genome Sequencing Center for Infectious Disease"/>
            <person name="Wu L."/>
            <person name="Ma J."/>
        </authorList>
    </citation>
    <scope>NUCLEOTIDE SEQUENCE [LARGE SCALE GENOMIC DNA]</scope>
    <source>
        <strain evidence="3">JCM 17498</strain>
    </source>
</reference>
<feature type="transmembrane region" description="Helical" evidence="1">
    <location>
        <begin position="427"/>
        <end position="449"/>
    </location>
</feature>
<keyword evidence="1" id="KW-0472">Membrane</keyword>
<dbReference type="Proteomes" id="UP001500523">
    <property type="component" value="Unassembled WGS sequence"/>
</dbReference>
<comment type="caution">
    <text evidence="2">The sequence shown here is derived from an EMBL/GenBank/DDBJ whole genome shotgun (WGS) entry which is preliminary data.</text>
</comment>
<feature type="transmembrane region" description="Helical" evidence="1">
    <location>
        <begin position="192"/>
        <end position="220"/>
    </location>
</feature>
<feature type="transmembrane region" description="Helical" evidence="1">
    <location>
        <begin position="400"/>
        <end position="421"/>
    </location>
</feature>
<keyword evidence="1" id="KW-0812">Transmembrane</keyword>
<feature type="transmembrane region" description="Helical" evidence="1">
    <location>
        <begin position="232"/>
        <end position="251"/>
    </location>
</feature>
<gene>
    <name evidence="2" type="ORF">GCM10022268_35310</name>
</gene>
<feature type="transmembrane region" description="Helical" evidence="1">
    <location>
        <begin position="17"/>
        <end position="34"/>
    </location>
</feature>
<keyword evidence="1" id="KW-1133">Transmembrane helix</keyword>
<feature type="transmembrane region" description="Helical" evidence="1">
    <location>
        <begin position="263"/>
        <end position="284"/>
    </location>
</feature>
<keyword evidence="3" id="KW-1185">Reference proteome</keyword>
<name>A0ABP7EY95_9SPHN</name>
<evidence type="ECO:0000313" key="3">
    <source>
        <dbReference type="Proteomes" id="UP001500523"/>
    </source>
</evidence>
<proteinExistence type="predicted"/>